<dbReference type="Pfam" id="PF11249">
    <property type="entry name" value="DUF3047"/>
    <property type="match status" value="1"/>
</dbReference>
<dbReference type="InterPro" id="IPR021409">
    <property type="entry name" value="DUF3047"/>
</dbReference>
<feature type="chain" id="PRO_5031324411" evidence="1">
    <location>
        <begin position="24"/>
        <end position="210"/>
    </location>
</feature>
<protein>
    <submittedName>
        <fullName evidence="2">DUF3047 domain-containing protein</fullName>
    </submittedName>
</protein>
<sequence length="210" mass="23765">MKRSALFILFSLFVSLHSINGFAEEKPASVVLEDFSNPDEKGLPKGWIAQNENPDPAQVYQIKKEGDGFYISASGRPNRIFKKMKWNPNEYPFLSWKWRMKNVPVDPQKERRASIYVSLDRDFFGIPVITKYLWSSLAPAGEETSGGFFGASTIVVRSGPDRAGEWITEKINVLEDFKRLHDGKLPPEDAYGIGIMTSIEADFADFIAHK</sequence>
<dbReference type="EMBL" id="VTOW01000003">
    <property type="protein sequence ID" value="NKE72044.1"/>
    <property type="molecule type" value="Genomic_DNA"/>
</dbReference>
<feature type="signal peptide" evidence="1">
    <location>
        <begin position="1"/>
        <end position="23"/>
    </location>
</feature>
<reference evidence="2 3" key="1">
    <citation type="journal article" date="2020" name="Nature">
        <title>Bacterial chemolithoautotrophy via manganese oxidation.</title>
        <authorList>
            <person name="Yu H."/>
            <person name="Leadbetter J.R."/>
        </authorList>
    </citation>
    <scope>NUCLEOTIDE SEQUENCE [LARGE SCALE GENOMIC DNA]</scope>
    <source>
        <strain evidence="2 3">Mn-1</strain>
    </source>
</reference>
<dbReference type="RefSeq" id="WP_168061356.1">
    <property type="nucleotide sequence ID" value="NZ_VTOW01000003.1"/>
</dbReference>
<proteinExistence type="predicted"/>
<evidence type="ECO:0000256" key="1">
    <source>
        <dbReference type="SAM" id="SignalP"/>
    </source>
</evidence>
<name>A0A7X6DRK1_9BACT</name>
<dbReference type="AlphaFoldDB" id="A0A7X6DRK1"/>
<evidence type="ECO:0000313" key="3">
    <source>
        <dbReference type="Proteomes" id="UP000534783"/>
    </source>
</evidence>
<gene>
    <name evidence="2" type="ORF">MNODULE_14945</name>
</gene>
<keyword evidence="3" id="KW-1185">Reference proteome</keyword>
<comment type="caution">
    <text evidence="2">The sequence shown here is derived from an EMBL/GenBank/DDBJ whole genome shotgun (WGS) entry which is preliminary data.</text>
</comment>
<organism evidence="2 3">
    <name type="scientific">Candidatus Manganitrophus noduliformans</name>
    <dbReference type="NCBI Taxonomy" id="2606439"/>
    <lineage>
        <taxon>Bacteria</taxon>
        <taxon>Pseudomonadati</taxon>
        <taxon>Nitrospirota</taxon>
        <taxon>Nitrospiria</taxon>
        <taxon>Candidatus Troglogloeales</taxon>
        <taxon>Candidatus Manganitrophaceae</taxon>
        <taxon>Candidatus Manganitrophus</taxon>
    </lineage>
</organism>
<evidence type="ECO:0000313" key="2">
    <source>
        <dbReference type="EMBL" id="NKE72044.1"/>
    </source>
</evidence>
<dbReference type="Proteomes" id="UP000534783">
    <property type="component" value="Unassembled WGS sequence"/>
</dbReference>
<keyword evidence="1" id="KW-0732">Signal</keyword>
<accession>A0A7X6DRK1</accession>